<dbReference type="EMBL" id="ATBY01000010">
    <property type="protein sequence ID" value="EPD69932.1"/>
    <property type="molecule type" value="Genomic_DNA"/>
</dbReference>
<dbReference type="PATRIC" id="fig|1125779.3.peg.862"/>
<keyword evidence="1" id="KW-1133">Transmembrane helix</keyword>
<keyword evidence="1" id="KW-0472">Membrane</keyword>
<reference evidence="2 3" key="1">
    <citation type="submission" date="2013-05" db="EMBL/GenBank/DDBJ databases">
        <title>The Genome Sequence of Corynebacterium pyruviciproducens 1773O (ATCC BAA-1742).</title>
        <authorList>
            <consortium name="The Broad Institute Genomics Platform"/>
            <person name="Earl A."/>
            <person name="Ward D."/>
            <person name="Feldgarden M."/>
            <person name="Gevers D."/>
            <person name="Tong J."/>
            <person name="Walker B."/>
            <person name="Young S."/>
            <person name="Zeng Q."/>
            <person name="Gargeya S."/>
            <person name="Fitzgerald M."/>
            <person name="Haas B."/>
            <person name="Abouelleil A."/>
            <person name="Allen A.W."/>
            <person name="Alvarado L."/>
            <person name="Arachchi H.M."/>
            <person name="Berlin A.M."/>
            <person name="Chapman S.B."/>
            <person name="Gainer-Dewar J."/>
            <person name="Goldberg J."/>
            <person name="Griggs A."/>
            <person name="Gujja S."/>
            <person name="Hansen M."/>
            <person name="Howarth C."/>
            <person name="Imamovic A."/>
            <person name="Ireland A."/>
            <person name="Larimer J."/>
            <person name="McCowan C."/>
            <person name="Murphy C."/>
            <person name="Pearson M."/>
            <person name="Poon T.W."/>
            <person name="Priest M."/>
            <person name="Roberts A."/>
            <person name="Saif S."/>
            <person name="Shea T."/>
            <person name="Sisk P."/>
            <person name="Sykes S."/>
            <person name="Wortman J."/>
            <person name="Nusbaum C."/>
            <person name="Birren B."/>
        </authorList>
    </citation>
    <scope>NUCLEOTIDE SEQUENCE [LARGE SCALE GENOMIC DNA]</scope>
    <source>
        <strain evidence="2 3">ATCC BAA-1742</strain>
    </source>
</reference>
<dbReference type="Proteomes" id="UP000014408">
    <property type="component" value="Unassembled WGS sequence"/>
</dbReference>
<evidence type="ECO:0000313" key="2">
    <source>
        <dbReference type="EMBL" id="EPD69932.1"/>
    </source>
</evidence>
<sequence>MVSNGKKHRDGVFRWTRRLGCGCGAVFLVLLLIVAIIIVVDSIPSERHDMPASAWQGPPLLVTLRENNSGIHNEIADIRLLKDGVLTPLALVPTDGEEFTAVPVDGGFVVVTGRALRTYNWEGKLQEKRDFPGFDGVKSAVIEGFGYAVTSIPHTREDKNGWWVDYAFIGRRGDIHIVSISGNSSAVAFCGDKRYIATTVLSKDDALPNEIAVYELSHDWVIGEPLFKSGIPGTIDSEAGVTVFTDLIVHLMGCGPGESLVALIDAPETDPTEFWENRENISVTIDIANKTASYAPAPAKLLEFSKGQFSRGKTRMEGVSSEGKTLDYDFVSGKFESPWSAEIIPDGNNYVYSITPEMVVVAPWYDPNDPDMLPFTAYDRQTGRMLTRVEIKSDNSLRQSVQEIEIIPPGSGI</sequence>
<comment type="caution">
    <text evidence="2">The sequence shown here is derived from an EMBL/GenBank/DDBJ whole genome shotgun (WGS) entry which is preliminary data.</text>
</comment>
<feature type="transmembrane region" description="Helical" evidence="1">
    <location>
        <begin position="21"/>
        <end position="40"/>
    </location>
</feature>
<keyword evidence="3" id="KW-1185">Reference proteome</keyword>
<organism evidence="2 3">
    <name type="scientific">Corynebacterium pyruviciproducens ATCC BAA-1742</name>
    <dbReference type="NCBI Taxonomy" id="1125779"/>
    <lineage>
        <taxon>Bacteria</taxon>
        <taxon>Bacillati</taxon>
        <taxon>Actinomycetota</taxon>
        <taxon>Actinomycetes</taxon>
        <taxon>Mycobacteriales</taxon>
        <taxon>Corynebacteriaceae</taxon>
        <taxon>Corynebacterium</taxon>
    </lineage>
</organism>
<protein>
    <submittedName>
        <fullName evidence="2">Uncharacterized protein</fullName>
    </submittedName>
</protein>
<evidence type="ECO:0000313" key="3">
    <source>
        <dbReference type="Proteomes" id="UP000014408"/>
    </source>
</evidence>
<evidence type="ECO:0000256" key="1">
    <source>
        <dbReference type="SAM" id="Phobius"/>
    </source>
</evidence>
<dbReference type="RefSeq" id="WP_016459268.1">
    <property type="nucleotide sequence ID" value="NZ_KE150446.1"/>
</dbReference>
<name>S2ZIM9_9CORY</name>
<dbReference type="HOGENOM" id="CLU_675635_0_0_11"/>
<dbReference type="AlphaFoldDB" id="S2ZIM9"/>
<gene>
    <name evidence="2" type="ORF">HMPREF1219_00877</name>
</gene>
<proteinExistence type="predicted"/>
<keyword evidence="1" id="KW-0812">Transmembrane</keyword>
<accession>S2ZIM9</accession>